<keyword evidence="9" id="KW-0460">Magnesium</keyword>
<dbReference type="SMART" id="SM01265">
    <property type="entry name" value="Mab-21"/>
    <property type="match status" value="1"/>
</dbReference>
<dbReference type="GO" id="GO:0005525">
    <property type="term" value="F:GTP binding"/>
    <property type="evidence" value="ECO:0007669"/>
    <property type="project" value="UniProtKB-KW"/>
</dbReference>
<dbReference type="Gene3D" id="1.10.1410.40">
    <property type="match status" value="1"/>
</dbReference>
<dbReference type="PANTHER" id="PTHR10656:SF42">
    <property type="entry name" value="CYCLIC GMP-AMP SYNTHASE-LIKE PROTEIN-RELATED"/>
    <property type="match status" value="1"/>
</dbReference>
<evidence type="ECO:0008006" key="16">
    <source>
        <dbReference type="Google" id="ProtNLM"/>
    </source>
</evidence>
<name>A0AAW1AJS1_9HYME</name>
<keyword evidence="5" id="KW-0548">Nucleotidyltransferase</keyword>
<dbReference type="InterPro" id="IPR046903">
    <property type="entry name" value="Mab-21-like_nuc_Trfase"/>
</dbReference>
<evidence type="ECO:0000256" key="8">
    <source>
        <dbReference type="ARBA" id="ARBA00022840"/>
    </source>
</evidence>
<dbReference type="GO" id="GO:0016779">
    <property type="term" value="F:nucleotidyltransferase activity"/>
    <property type="evidence" value="ECO:0007669"/>
    <property type="project" value="UniProtKB-KW"/>
</dbReference>
<feature type="domain" description="Mab-21-like nucleotidyltransferase" evidence="12">
    <location>
        <begin position="48"/>
        <end position="242"/>
    </location>
</feature>
<evidence type="ECO:0000256" key="5">
    <source>
        <dbReference type="ARBA" id="ARBA00022695"/>
    </source>
</evidence>
<evidence type="ECO:0000256" key="4">
    <source>
        <dbReference type="ARBA" id="ARBA00022679"/>
    </source>
</evidence>
<dbReference type="Gene3D" id="3.30.460.90">
    <property type="match status" value="1"/>
</dbReference>
<dbReference type="Pfam" id="PF20266">
    <property type="entry name" value="Mab-21_C"/>
    <property type="match status" value="1"/>
</dbReference>
<reference evidence="14 15" key="1">
    <citation type="submission" date="2024-05" db="EMBL/GenBank/DDBJ databases">
        <title>The nuclear and mitochondrial genome assemblies of Tetragonisca angustula (Apidae: Meliponini), a tiny yet remarkable pollinator in the Neotropics.</title>
        <authorList>
            <person name="Ferrari R."/>
            <person name="Ricardo P.C."/>
            <person name="Dias F.C."/>
            <person name="Araujo N.S."/>
            <person name="Soares D.O."/>
            <person name="Zhou Q.-S."/>
            <person name="Zhu C.-D."/>
            <person name="Coutinho L."/>
            <person name="Airas M.C."/>
            <person name="Batista T.M."/>
        </authorList>
    </citation>
    <scope>NUCLEOTIDE SEQUENCE [LARGE SCALE GENOMIC DNA]</scope>
    <source>
        <strain evidence="14">ASF017062</strain>
        <tissue evidence="14">Abdomen</tissue>
    </source>
</reference>
<feature type="domain" description="Mab-21-like HhH/H2TH-like" evidence="13">
    <location>
        <begin position="249"/>
        <end position="339"/>
    </location>
</feature>
<dbReference type="EMBL" id="JAWNGG020000004">
    <property type="protein sequence ID" value="KAK9310350.1"/>
    <property type="molecule type" value="Genomic_DNA"/>
</dbReference>
<evidence type="ECO:0000256" key="3">
    <source>
        <dbReference type="ARBA" id="ARBA00008307"/>
    </source>
</evidence>
<proteinExistence type="inferred from homology"/>
<protein>
    <recommendedName>
        <fullName evidence="16">Nucleotidyltransferase</fullName>
    </recommendedName>
</protein>
<keyword evidence="10" id="KW-0342">GTP-binding</keyword>
<dbReference type="GO" id="GO:0046872">
    <property type="term" value="F:metal ion binding"/>
    <property type="evidence" value="ECO:0007669"/>
    <property type="project" value="UniProtKB-KW"/>
</dbReference>
<dbReference type="PANTHER" id="PTHR10656">
    <property type="entry name" value="CELL FATE DETERMINING PROTEIN MAB21-RELATED"/>
    <property type="match status" value="1"/>
</dbReference>
<evidence type="ECO:0000313" key="15">
    <source>
        <dbReference type="Proteomes" id="UP001432146"/>
    </source>
</evidence>
<evidence type="ECO:0000256" key="6">
    <source>
        <dbReference type="ARBA" id="ARBA00022723"/>
    </source>
</evidence>
<organism evidence="14 15">
    <name type="scientific">Tetragonisca angustula</name>
    <dbReference type="NCBI Taxonomy" id="166442"/>
    <lineage>
        <taxon>Eukaryota</taxon>
        <taxon>Metazoa</taxon>
        <taxon>Ecdysozoa</taxon>
        <taxon>Arthropoda</taxon>
        <taxon>Hexapoda</taxon>
        <taxon>Insecta</taxon>
        <taxon>Pterygota</taxon>
        <taxon>Neoptera</taxon>
        <taxon>Endopterygota</taxon>
        <taxon>Hymenoptera</taxon>
        <taxon>Apocrita</taxon>
        <taxon>Aculeata</taxon>
        <taxon>Apoidea</taxon>
        <taxon>Anthophila</taxon>
        <taxon>Apidae</taxon>
        <taxon>Tetragonisca</taxon>
    </lineage>
</organism>
<comment type="caution">
    <text evidence="14">The sequence shown here is derived from an EMBL/GenBank/DDBJ whole genome shotgun (WGS) entry which is preliminary data.</text>
</comment>
<gene>
    <name evidence="14" type="ORF">QLX08_000344</name>
</gene>
<sequence length="394" mass="46242">MFISLQEKDIRTINTFLQPVIKTLIEHMKEENSLFRIMYKQIIYCGSFYKGTKIGEPNEFDLNIILEVPINYDCINIYPISSSYVKLSITDNIRAYNTAKIHNLTNKERRALDYFIFGGILDANNFRTWIKSIVDQVLNKLPGLGNERELSVNDSFKAKIKRSESGPAITLIIKIPHQIQCISVDLVPALSFNITKVTERLTTKFRILQERRNKECFAIPIPEFVESFHWRLSFCHQENEMLGKYGPVKPIIRLIKKLRDTQNWKKIASYYIETVCLNKLTECNMDINKTTKTLFLFTMLEELHYAFDQHKINYFWNEEHNLLCKIHNTEMFNIANHLKRIINDIKRNAEDDFILAKYILNPEELSSLRKKINEPSKETNDAENTTNNNICIII</sequence>
<keyword evidence="7" id="KW-0547">Nucleotide-binding</keyword>
<evidence type="ECO:0000313" key="14">
    <source>
        <dbReference type="EMBL" id="KAK9310350.1"/>
    </source>
</evidence>
<evidence type="ECO:0000256" key="2">
    <source>
        <dbReference type="ARBA" id="ARBA00001946"/>
    </source>
</evidence>
<evidence type="ECO:0000256" key="11">
    <source>
        <dbReference type="ARBA" id="ARBA00023211"/>
    </source>
</evidence>
<dbReference type="AlphaFoldDB" id="A0AAW1AJS1"/>
<dbReference type="InterPro" id="IPR024810">
    <property type="entry name" value="MAB21L/cGLR"/>
</dbReference>
<evidence type="ECO:0000256" key="7">
    <source>
        <dbReference type="ARBA" id="ARBA00022741"/>
    </source>
</evidence>
<comment type="cofactor">
    <cofactor evidence="1">
        <name>Mn(2+)</name>
        <dbReference type="ChEBI" id="CHEBI:29035"/>
    </cofactor>
</comment>
<keyword evidence="15" id="KW-1185">Reference proteome</keyword>
<comment type="similarity">
    <text evidence="3">Belongs to the mab-21 family.</text>
</comment>
<keyword evidence="4" id="KW-0808">Transferase</keyword>
<evidence type="ECO:0000256" key="1">
    <source>
        <dbReference type="ARBA" id="ARBA00001936"/>
    </source>
</evidence>
<accession>A0AAW1AJS1</accession>
<evidence type="ECO:0000259" key="12">
    <source>
        <dbReference type="Pfam" id="PF03281"/>
    </source>
</evidence>
<evidence type="ECO:0000256" key="10">
    <source>
        <dbReference type="ARBA" id="ARBA00023134"/>
    </source>
</evidence>
<evidence type="ECO:0000259" key="13">
    <source>
        <dbReference type="Pfam" id="PF20266"/>
    </source>
</evidence>
<keyword evidence="6" id="KW-0479">Metal-binding</keyword>
<comment type="cofactor">
    <cofactor evidence="2">
        <name>Mg(2+)</name>
        <dbReference type="ChEBI" id="CHEBI:18420"/>
    </cofactor>
</comment>
<dbReference type="Proteomes" id="UP001432146">
    <property type="component" value="Unassembled WGS sequence"/>
</dbReference>
<keyword evidence="8" id="KW-0067">ATP-binding</keyword>
<dbReference type="Pfam" id="PF03281">
    <property type="entry name" value="Mab-21"/>
    <property type="match status" value="1"/>
</dbReference>
<dbReference type="InterPro" id="IPR046906">
    <property type="entry name" value="Mab-21_HhH/H2TH-like"/>
</dbReference>
<dbReference type="GO" id="GO:0005524">
    <property type="term" value="F:ATP binding"/>
    <property type="evidence" value="ECO:0007669"/>
    <property type="project" value="UniProtKB-KW"/>
</dbReference>
<evidence type="ECO:0000256" key="9">
    <source>
        <dbReference type="ARBA" id="ARBA00022842"/>
    </source>
</evidence>
<keyword evidence="11" id="KW-0464">Manganese</keyword>